<keyword evidence="1" id="KW-0732">Signal</keyword>
<dbReference type="EMBL" id="BAAAGS010000034">
    <property type="protein sequence ID" value="GAA0542133.1"/>
    <property type="molecule type" value="Genomic_DNA"/>
</dbReference>
<comment type="caution">
    <text evidence="2">The sequence shown here is derived from an EMBL/GenBank/DDBJ whole genome shotgun (WGS) entry which is preliminary data.</text>
</comment>
<organism evidence="2 3">
    <name type="scientific">Saccharopolyspora erythraea</name>
    <name type="common">Streptomyces erythraeus</name>
    <dbReference type="NCBI Taxonomy" id="1836"/>
    <lineage>
        <taxon>Bacteria</taxon>
        <taxon>Bacillati</taxon>
        <taxon>Actinomycetota</taxon>
        <taxon>Actinomycetes</taxon>
        <taxon>Pseudonocardiales</taxon>
        <taxon>Pseudonocardiaceae</taxon>
        <taxon>Saccharopolyspora</taxon>
    </lineage>
</organism>
<reference evidence="2 3" key="1">
    <citation type="journal article" date="2019" name="Int. J. Syst. Evol. Microbiol.">
        <title>The Global Catalogue of Microorganisms (GCM) 10K type strain sequencing project: providing services to taxonomists for standard genome sequencing and annotation.</title>
        <authorList>
            <consortium name="The Broad Institute Genomics Platform"/>
            <consortium name="The Broad Institute Genome Sequencing Center for Infectious Disease"/>
            <person name="Wu L."/>
            <person name="Ma J."/>
        </authorList>
    </citation>
    <scope>NUCLEOTIDE SEQUENCE [LARGE SCALE GENOMIC DNA]</scope>
    <source>
        <strain evidence="2 3">JCM 10303</strain>
    </source>
</reference>
<evidence type="ECO:0000313" key="3">
    <source>
        <dbReference type="Proteomes" id="UP001500729"/>
    </source>
</evidence>
<accession>A0ABN1DFT8</accession>
<gene>
    <name evidence="2" type="ORF">GCM10009533_46460</name>
</gene>
<sequence length="140" mass="13970">MRKPTVLVTAALACGLAFAPATPMLAAPALAAQATAPAAAVRPAGQPGLTADLSVVRAGNTLHLDLDHGQEAVSWISSPAFVRDAEHPMGADEGVARIVGDHDGHASAVATIADVPPGVYEVHTRVGGGVGPSTTITVVE</sequence>
<evidence type="ECO:0000313" key="2">
    <source>
        <dbReference type="EMBL" id="GAA0542133.1"/>
    </source>
</evidence>
<protein>
    <recommendedName>
        <fullName evidence="4">Secreted protein</fullName>
    </recommendedName>
</protein>
<feature type="chain" id="PRO_5046214972" description="Secreted protein" evidence="1">
    <location>
        <begin position="27"/>
        <end position="140"/>
    </location>
</feature>
<name>A0ABN1DFT8_SACER</name>
<dbReference type="RefSeq" id="WP_009948803.1">
    <property type="nucleotide sequence ID" value="NZ_BAAAGS010000034.1"/>
</dbReference>
<keyword evidence="3" id="KW-1185">Reference proteome</keyword>
<proteinExistence type="predicted"/>
<evidence type="ECO:0008006" key="4">
    <source>
        <dbReference type="Google" id="ProtNLM"/>
    </source>
</evidence>
<dbReference type="Proteomes" id="UP001500729">
    <property type="component" value="Unassembled WGS sequence"/>
</dbReference>
<feature type="signal peptide" evidence="1">
    <location>
        <begin position="1"/>
        <end position="26"/>
    </location>
</feature>
<evidence type="ECO:0000256" key="1">
    <source>
        <dbReference type="SAM" id="SignalP"/>
    </source>
</evidence>